<sequence length="394" mass="42344">MHMPGLLLGLLIAAPNLTGSLLRIPFGAWVDKVGGKKPFIILLILSLLGMAGLTTILVLYYPQGITLKMYPVIFFFGLLSGSGIATFSVGVPQTSYWFPQKKQGMALGAYGGLGNTAPGLFGIILPFALVGLGLTGSYAAWFIFLLIGTVIYAIFAHDAYYFQLLKQGKTPEEAKKTAQELGQELFPSGQVKEALKISARNPRTWLLVILYFTSFGGFLALTGWFPTYWNQYFGINVTEAGLLMALGFSILASFIRVYGGHLSDKFGGESTAIVSYLIVLIGALILIVTSQFWFALLGEIIIGIGMGTANAAVFKLVPKYVSNAPGGASGWVGGLGAFGGFVVPPLLGIFTDLYGKKGYALGFWVYVVLAVIAILVSFLLKTWSKENLAGTRRH</sequence>
<evidence type="ECO:0000256" key="8">
    <source>
        <dbReference type="SAM" id="Phobius"/>
    </source>
</evidence>
<feature type="transmembrane region" description="Helical" evidence="8">
    <location>
        <begin position="330"/>
        <end position="351"/>
    </location>
</feature>
<keyword evidence="3" id="KW-0813">Transport</keyword>
<feature type="transmembrane region" description="Helical" evidence="8">
    <location>
        <begin position="240"/>
        <end position="259"/>
    </location>
</feature>
<evidence type="ECO:0000256" key="2">
    <source>
        <dbReference type="ARBA" id="ARBA00008432"/>
    </source>
</evidence>
<evidence type="ECO:0000256" key="6">
    <source>
        <dbReference type="ARBA" id="ARBA00023063"/>
    </source>
</evidence>
<dbReference type="PATRIC" id="fig|476652.3.peg.3403"/>
<comment type="caution">
    <text evidence="10">The sequence shown here is derived from an EMBL/GenBank/DDBJ whole genome shotgun (WGS) entry which is preliminary data.</text>
</comment>
<dbReference type="STRING" id="476652.DEAC_c32220"/>
<evidence type="ECO:0000313" key="11">
    <source>
        <dbReference type="Proteomes" id="UP000036356"/>
    </source>
</evidence>
<gene>
    <name evidence="10" type="primary">narT</name>
    <name evidence="10" type="ORF">DEAC_c32220</name>
</gene>
<dbReference type="EMBL" id="LDZY01000011">
    <property type="protein sequence ID" value="KLU64894.1"/>
    <property type="molecule type" value="Genomic_DNA"/>
</dbReference>
<organism evidence="10 11">
    <name type="scientific">Desulfosporosinus acididurans</name>
    <dbReference type="NCBI Taxonomy" id="476652"/>
    <lineage>
        <taxon>Bacteria</taxon>
        <taxon>Bacillati</taxon>
        <taxon>Bacillota</taxon>
        <taxon>Clostridia</taxon>
        <taxon>Eubacteriales</taxon>
        <taxon>Desulfitobacteriaceae</taxon>
        <taxon>Desulfosporosinus</taxon>
    </lineage>
</organism>
<feature type="transmembrane region" description="Helical" evidence="8">
    <location>
        <begin position="363"/>
        <end position="383"/>
    </location>
</feature>
<feature type="transmembrane region" description="Helical" evidence="8">
    <location>
        <begin position="72"/>
        <end position="91"/>
    </location>
</feature>
<evidence type="ECO:0000256" key="1">
    <source>
        <dbReference type="ARBA" id="ARBA00004651"/>
    </source>
</evidence>
<dbReference type="PANTHER" id="PTHR23515">
    <property type="entry name" value="HIGH-AFFINITY NITRATE TRANSPORTER 2.3"/>
    <property type="match status" value="1"/>
</dbReference>
<feature type="transmembrane region" description="Helical" evidence="8">
    <location>
        <begin position="205"/>
        <end position="225"/>
    </location>
</feature>
<dbReference type="Proteomes" id="UP000036356">
    <property type="component" value="Unassembled WGS sequence"/>
</dbReference>
<feature type="transmembrane region" description="Helical" evidence="8">
    <location>
        <begin position="300"/>
        <end position="318"/>
    </location>
</feature>
<dbReference type="InterPro" id="IPR036259">
    <property type="entry name" value="MFS_trans_sf"/>
</dbReference>
<dbReference type="Gene3D" id="1.20.1250.20">
    <property type="entry name" value="MFS general substrate transporter like domains"/>
    <property type="match status" value="2"/>
</dbReference>
<evidence type="ECO:0000259" key="9">
    <source>
        <dbReference type="PROSITE" id="PS50850"/>
    </source>
</evidence>
<keyword evidence="4 8" id="KW-0812">Transmembrane</keyword>
<dbReference type="GO" id="GO:0015112">
    <property type="term" value="F:nitrate transmembrane transporter activity"/>
    <property type="evidence" value="ECO:0007669"/>
    <property type="project" value="InterPro"/>
</dbReference>
<feature type="domain" description="Major facilitator superfamily (MFS) profile" evidence="9">
    <location>
        <begin position="1"/>
        <end position="385"/>
    </location>
</feature>
<keyword evidence="7 8" id="KW-0472">Membrane</keyword>
<reference evidence="10 11" key="1">
    <citation type="submission" date="2015-06" db="EMBL/GenBank/DDBJ databases">
        <title>Draft genome of the moderately acidophilic sulfate reducer Candidatus Desulfosporosinus acididurans strain M1.</title>
        <authorList>
            <person name="Poehlein A."/>
            <person name="Petzsch P."/>
            <person name="Johnson B.D."/>
            <person name="Schloemann M."/>
            <person name="Daniel R."/>
            <person name="Muehling M."/>
        </authorList>
    </citation>
    <scope>NUCLEOTIDE SEQUENCE [LARGE SCALE GENOMIC DNA]</scope>
    <source>
        <strain evidence="10 11">M1</strain>
    </source>
</reference>
<comment type="similarity">
    <text evidence="2">Belongs to the major facilitator superfamily. Nitrate/nitrite porter (TC 2.A.1.8) family.</text>
</comment>
<dbReference type="RefSeq" id="WP_242847179.1">
    <property type="nucleotide sequence ID" value="NZ_LDZY01000011.1"/>
</dbReference>
<proteinExistence type="inferred from homology"/>
<evidence type="ECO:0000256" key="4">
    <source>
        <dbReference type="ARBA" id="ARBA00022692"/>
    </source>
</evidence>
<evidence type="ECO:0000256" key="5">
    <source>
        <dbReference type="ARBA" id="ARBA00022989"/>
    </source>
</evidence>
<evidence type="ECO:0000313" key="10">
    <source>
        <dbReference type="EMBL" id="KLU64894.1"/>
    </source>
</evidence>
<keyword evidence="5 8" id="KW-1133">Transmembrane helix</keyword>
<dbReference type="AlphaFoldDB" id="A0A0J1FN08"/>
<evidence type="ECO:0000256" key="7">
    <source>
        <dbReference type="ARBA" id="ARBA00023136"/>
    </source>
</evidence>
<feature type="transmembrane region" description="Helical" evidence="8">
    <location>
        <begin position="271"/>
        <end position="294"/>
    </location>
</feature>
<feature type="transmembrane region" description="Helical" evidence="8">
    <location>
        <begin position="39"/>
        <end position="60"/>
    </location>
</feature>
<keyword evidence="11" id="KW-1185">Reference proteome</keyword>
<dbReference type="InterPro" id="IPR044772">
    <property type="entry name" value="NO3_transporter"/>
</dbReference>
<name>A0A0J1FN08_9FIRM</name>
<dbReference type="GO" id="GO:0005886">
    <property type="term" value="C:plasma membrane"/>
    <property type="evidence" value="ECO:0007669"/>
    <property type="project" value="UniProtKB-SubCell"/>
</dbReference>
<dbReference type="InterPro" id="IPR011701">
    <property type="entry name" value="MFS"/>
</dbReference>
<protein>
    <submittedName>
        <fullName evidence="10">Putative nitrate transporter NarT</fullName>
    </submittedName>
</protein>
<feature type="transmembrane region" description="Helical" evidence="8">
    <location>
        <begin position="123"/>
        <end position="156"/>
    </location>
</feature>
<keyword evidence="6" id="KW-0534">Nitrate assimilation</keyword>
<comment type="subcellular location">
    <subcellularLocation>
        <location evidence="1">Cell membrane</location>
        <topology evidence="1">Multi-pass membrane protein</topology>
    </subcellularLocation>
</comment>
<accession>A0A0J1FN08</accession>
<dbReference type="InterPro" id="IPR020846">
    <property type="entry name" value="MFS_dom"/>
</dbReference>
<evidence type="ECO:0000256" key="3">
    <source>
        <dbReference type="ARBA" id="ARBA00022448"/>
    </source>
</evidence>
<dbReference type="PROSITE" id="PS50850">
    <property type="entry name" value="MFS"/>
    <property type="match status" value="1"/>
</dbReference>
<dbReference type="GO" id="GO:0042128">
    <property type="term" value="P:nitrate assimilation"/>
    <property type="evidence" value="ECO:0007669"/>
    <property type="project" value="UniProtKB-KW"/>
</dbReference>
<dbReference type="Pfam" id="PF07690">
    <property type="entry name" value="MFS_1"/>
    <property type="match status" value="1"/>
</dbReference>
<dbReference type="SUPFAM" id="SSF103473">
    <property type="entry name" value="MFS general substrate transporter"/>
    <property type="match status" value="1"/>
</dbReference>